<evidence type="ECO:0000256" key="1">
    <source>
        <dbReference type="ARBA" id="ARBA00017693"/>
    </source>
</evidence>
<dbReference type="InterPro" id="IPR007474">
    <property type="entry name" value="ApaG_domain"/>
</dbReference>
<gene>
    <name evidence="2" type="primary">apaG</name>
    <name evidence="4" type="ORF">LAX5112_02993</name>
</gene>
<evidence type="ECO:0000256" key="2">
    <source>
        <dbReference type="HAMAP-Rule" id="MF_00791"/>
    </source>
</evidence>
<dbReference type="PANTHER" id="PTHR14289">
    <property type="entry name" value="F-BOX ONLY PROTEIN 3"/>
    <property type="match status" value="1"/>
</dbReference>
<dbReference type="EMBL" id="CXWD01000011">
    <property type="protein sequence ID" value="CTQ71975.1"/>
    <property type="molecule type" value="Genomic_DNA"/>
</dbReference>
<dbReference type="InterPro" id="IPR023065">
    <property type="entry name" value="Uncharacterised_ApaG"/>
</dbReference>
<reference evidence="5" key="1">
    <citation type="submission" date="2015-07" db="EMBL/GenBank/DDBJ databases">
        <authorList>
            <person name="Rodrigo-Torres Lidia"/>
            <person name="Arahal R.David."/>
        </authorList>
    </citation>
    <scope>NUCLEOTIDE SEQUENCE [LARGE SCALE GENOMIC DNA]</scope>
    <source>
        <strain evidence="5">CECT 5112</strain>
    </source>
</reference>
<feature type="domain" description="ApaG" evidence="3">
    <location>
        <begin position="6"/>
        <end position="130"/>
    </location>
</feature>
<sequence>MSGSYRAITDNIEVSVEPYYLDDESKPEDQEFIWAYLVEIHNGGDKPVQLKSRYWMITDALGRLEEVRGEGVVGEQPVIEPGETYEYSSYCPLATDSGIMAGSYEMARPDGTTFQVEVPAFSLDLPDTIRSLN</sequence>
<dbReference type="NCBIfam" id="NF003967">
    <property type="entry name" value="PRK05461.1"/>
    <property type="match status" value="1"/>
</dbReference>
<dbReference type="HAMAP" id="MF_00791">
    <property type="entry name" value="ApaG"/>
    <property type="match status" value="1"/>
</dbReference>
<dbReference type="Proteomes" id="UP000053235">
    <property type="component" value="Unassembled WGS sequence"/>
</dbReference>
<dbReference type="GO" id="GO:0070987">
    <property type="term" value="P:error-free translesion synthesis"/>
    <property type="evidence" value="ECO:0007669"/>
    <property type="project" value="TreeGrafter"/>
</dbReference>
<dbReference type="PROSITE" id="PS51087">
    <property type="entry name" value="APAG"/>
    <property type="match status" value="1"/>
</dbReference>
<dbReference type="PANTHER" id="PTHR14289:SF16">
    <property type="entry name" value="POLYMERASE DELTA-INTERACTING PROTEIN 2"/>
    <property type="match status" value="1"/>
</dbReference>
<keyword evidence="5" id="KW-1185">Reference proteome</keyword>
<dbReference type="InterPro" id="IPR036767">
    <property type="entry name" value="ApaG_sf"/>
</dbReference>
<dbReference type="Pfam" id="PF04379">
    <property type="entry name" value="DUF525"/>
    <property type="match status" value="1"/>
</dbReference>
<dbReference type="Gene3D" id="2.60.40.1470">
    <property type="entry name" value="ApaG domain"/>
    <property type="match status" value="1"/>
</dbReference>
<dbReference type="SUPFAM" id="SSF110069">
    <property type="entry name" value="ApaG-like"/>
    <property type="match status" value="1"/>
</dbReference>
<evidence type="ECO:0000313" key="5">
    <source>
        <dbReference type="Proteomes" id="UP000053235"/>
    </source>
</evidence>
<organism evidence="4 5">
    <name type="scientific">Roseibium alexandrii</name>
    <dbReference type="NCBI Taxonomy" id="388408"/>
    <lineage>
        <taxon>Bacteria</taxon>
        <taxon>Pseudomonadati</taxon>
        <taxon>Pseudomonadota</taxon>
        <taxon>Alphaproteobacteria</taxon>
        <taxon>Hyphomicrobiales</taxon>
        <taxon>Stappiaceae</taxon>
        <taxon>Roseibium</taxon>
    </lineage>
</organism>
<dbReference type="AlphaFoldDB" id="A0A0M7AA06"/>
<dbReference type="STRING" id="388408.LAX5112_02993"/>
<protein>
    <recommendedName>
        <fullName evidence="1 2">Protein ApaG</fullName>
    </recommendedName>
</protein>
<evidence type="ECO:0000259" key="3">
    <source>
        <dbReference type="PROSITE" id="PS51087"/>
    </source>
</evidence>
<evidence type="ECO:0000313" key="4">
    <source>
        <dbReference type="EMBL" id="CTQ71975.1"/>
    </source>
</evidence>
<name>A0A0M7AA06_9HYPH</name>
<proteinExistence type="inferred from homology"/>
<accession>A0A0M7AA06</accession>